<evidence type="ECO:0000313" key="2">
    <source>
        <dbReference type="EMBL" id="KAK4229823.1"/>
    </source>
</evidence>
<keyword evidence="3" id="KW-1185">Reference proteome</keyword>
<feature type="compositionally biased region" description="Low complexity" evidence="1">
    <location>
        <begin position="214"/>
        <end position="225"/>
    </location>
</feature>
<comment type="caution">
    <text evidence="2">The sequence shown here is derived from an EMBL/GenBank/DDBJ whole genome shotgun (WGS) entry which is preliminary data.</text>
</comment>
<organism evidence="2 3">
    <name type="scientific">Podospora fimiseda</name>
    <dbReference type="NCBI Taxonomy" id="252190"/>
    <lineage>
        <taxon>Eukaryota</taxon>
        <taxon>Fungi</taxon>
        <taxon>Dikarya</taxon>
        <taxon>Ascomycota</taxon>
        <taxon>Pezizomycotina</taxon>
        <taxon>Sordariomycetes</taxon>
        <taxon>Sordariomycetidae</taxon>
        <taxon>Sordariales</taxon>
        <taxon>Podosporaceae</taxon>
        <taxon>Podospora</taxon>
    </lineage>
</organism>
<feature type="compositionally biased region" description="Polar residues" evidence="1">
    <location>
        <begin position="253"/>
        <end position="276"/>
    </location>
</feature>
<dbReference type="Proteomes" id="UP001301958">
    <property type="component" value="Unassembled WGS sequence"/>
</dbReference>
<feature type="region of interest" description="Disordered" evidence="1">
    <location>
        <begin position="132"/>
        <end position="277"/>
    </location>
</feature>
<protein>
    <submittedName>
        <fullName evidence="2">Uncharacterized protein</fullName>
    </submittedName>
</protein>
<reference evidence="2" key="1">
    <citation type="journal article" date="2023" name="Mol. Phylogenet. Evol.">
        <title>Genome-scale phylogeny and comparative genomics of the fungal order Sordariales.</title>
        <authorList>
            <person name="Hensen N."/>
            <person name="Bonometti L."/>
            <person name="Westerberg I."/>
            <person name="Brannstrom I.O."/>
            <person name="Guillou S."/>
            <person name="Cros-Aarteil S."/>
            <person name="Calhoun S."/>
            <person name="Haridas S."/>
            <person name="Kuo A."/>
            <person name="Mondo S."/>
            <person name="Pangilinan J."/>
            <person name="Riley R."/>
            <person name="LaButti K."/>
            <person name="Andreopoulos B."/>
            <person name="Lipzen A."/>
            <person name="Chen C."/>
            <person name="Yan M."/>
            <person name="Daum C."/>
            <person name="Ng V."/>
            <person name="Clum A."/>
            <person name="Steindorff A."/>
            <person name="Ohm R.A."/>
            <person name="Martin F."/>
            <person name="Silar P."/>
            <person name="Natvig D.O."/>
            <person name="Lalanne C."/>
            <person name="Gautier V."/>
            <person name="Ament-Velasquez S.L."/>
            <person name="Kruys A."/>
            <person name="Hutchinson M.I."/>
            <person name="Powell A.J."/>
            <person name="Barry K."/>
            <person name="Miller A.N."/>
            <person name="Grigoriev I.V."/>
            <person name="Debuchy R."/>
            <person name="Gladieux P."/>
            <person name="Hiltunen Thoren M."/>
            <person name="Johannesson H."/>
        </authorList>
    </citation>
    <scope>NUCLEOTIDE SEQUENCE</scope>
    <source>
        <strain evidence="2">CBS 990.96</strain>
    </source>
</reference>
<feature type="compositionally biased region" description="Low complexity" evidence="1">
    <location>
        <begin position="137"/>
        <end position="157"/>
    </location>
</feature>
<name>A0AAN7BVM0_9PEZI</name>
<feature type="compositionally biased region" description="Pro residues" evidence="1">
    <location>
        <begin position="226"/>
        <end position="236"/>
    </location>
</feature>
<dbReference type="AlphaFoldDB" id="A0AAN7BVM0"/>
<gene>
    <name evidence="2" type="ORF">QBC38DRAFT_358599</name>
</gene>
<evidence type="ECO:0000256" key="1">
    <source>
        <dbReference type="SAM" id="MobiDB-lite"/>
    </source>
</evidence>
<sequence>MAFGKGITDLLGTYSNCISLLKAFRHRREESGDGNAEDKQDRLRKSLRSDRALVERAYSLRVSQSGNRFKKGDDRAISAVDRILESLKNAIKNLLRVSGRSQSPDIDYDSLLSLSNASRVDAIKAIDSLSRRLNTPSRSSLASTSSKASSKKSSSSSSRHKKRSKSEGSRPPLKSIECGGGSPPKQLQSSKKEVSPSAALVTPPPKKLSTSKNSTAPAPTLSATHSPPPPTPPPKPSELHLSPQYHLPIHLRQMSSSPKPGTGNRISMMSFSSDSTKLGEIPQRKWRSVYMSTTEDATCESDEYNVKPTFPLKPYTVEVKERRFWGGLFGRKRETSS</sequence>
<dbReference type="EMBL" id="MU865304">
    <property type="protein sequence ID" value="KAK4229823.1"/>
    <property type="molecule type" value="Genomic_DNA"/>
</dbReference>
<reference evidence="2" key="2">
    <citation type="submission" date="2023-05" db="EMBL/GenBank/DDBJ databases">
        <authorList>
            <consortium name="Lawrence Berkeley National Laboratory"/>
            <person name="Steindorff A."/>
            <person name="Hensen N."/>
            <person name="Bonometti L."/>
            <person name="Westerberg I."/>
            <person name="Brannstrom I.O."/>
            <person name="Guillou S."/>
            <person name="Cros-Aarteil S."/>
            <person name="Calhoun S."/>
            <person name="Haridas S."/>
            <person name="Kuo A."/>
            <person name="Mondo S."/>
            <person name="Pangilinan J."/>
            <person name="Riley R."/>
            <person name="Labutti K."/>
            <person name="Andreopoulos B."/>
            <person name="Lipzen A."/>
            <person name="Chen C."/>
            <person name="Yanf M."/>
            <person name="Daum C."/>
            <person name="Ng V."/>
            <person name="Clum A."/>
            <person name="Ohm R."/>
            <person name="Martin F."/>
            <person name="Silar P."/>
            <person name="Natvig D."/>
            <person name="Lalanne C."/>
            <person name="Gautier V."/>
            <person name="Ament-Velasquez S.L."/>
            <person name="Kruys A."/>
            <person name="Hutchinson M.I."/>
            <person name="Powell A.J."/>
            <person name="Barry K."/>
            <person name="Miller A.N."/>
            <person name="Grigoriev I.V."/>
            <person name="Debuchy R."/>
            <person name="Gladieux P."/>
            <person name="Thoren M.H."/>
            <person name="Johannesson H."/>
        </authorList>
    </citation>
    <scope>NUCLEOTIDE SEQUENCE</scope>
    <source>
        <strain evidence="2">CBS 990.96</strain>
    </source>
</reference>
<evidence type="ECO:0000313" key="3">
    <source>
        <dbReference type="Proteomes" id="UP001301958"/>
    </source>
</evidence>
<proteinExistence type="predicted"/>
<accession>A0AAN7BVM0</accession>